<protein>
    <submittedName>
        <fullName evidence="2">Uncharacterized protein</fullName>
    </submittedName>
</protein>
<feature type="region of interest" description="Disordered" evidence="1">
    <location>
        <begin position="1"/>
        <end position="28"/>
    </location>
</feature>
<organism evidence="2 3">
    <name type="scientific">Kwoniella europaea PYCC6329</name>
    <dbReference type="NCBI Taxonomy" id="1423913"/>
    <lineage>
        <taxon>Eukaryota</taxon>
        <taxon>Fungi</taxon>
        <taxon>Dikarya</taxon>
        <taxon>Basidiomycota</taxon>
        <taxon>Agaricomycotina</taxon>
        <taxon>Tremellomycetes</taxon>
        <taxon>Tremellales</taxon>
        <taxon>Cryptococcaceae</taxon>
        <taxon>Kwoniella</taxon>
    </lineage>
</organism>
<dbReference type="AlphaFoldDB" id="A0AAX4KRF1"/>
<feature type="compositionally biased region" description="Acidic residues" evidence="1">
    <location>
        <begin position="298"/>
        <end position="309"/>
    </location>
</feature>
<name>A0AAX4KRF1_9TREE</name>
<evidence type="ECO:0000313" key="2">
    <source>
        <dbReference type="EMBL" id="WWD08145.1"/>
    </source>
</evidence>
<keyword evidence="3" id="KW-1185">Reference proteome</keyword>
<gene>
    <name evidence="2" type="ORF">V865_006256</name>
</gene>
<accession>A0AAX4KRF1</accession>
<evidence type="ECO:0000313" key="3">
    <source>
        <dbReference type="Proteomes" id="UP001358614"/>
    </source>
</evidence>
<dbReference type="Proteomes" id="UP001358614">
    <property type="component" value="Chromosome 1"/>
</dbReference>
<feature type="region of interest" description="Disordered" evidence="1">
    <location>
        <begin position="271"/>
        <end position="309"/>
    </location>
</feature>
<dbReference type="EMBL" id="CP144089">
    <property type="protein sequence ID" value="WWD08145.1"/>
    <property type="molecule type" value="Genomic_DNA"/>
</dbReference>
<proteinExistence type="predicted"/>
<sequence>MINQRYTYSTSIPSTAPPTANHSLSRPQRPDLRIITSLSDKHTLHRPNPLPRLYDPTNLNGSIAAATAPLPLLSQNPYLQPVRMTHTHGDSDTVHDTSQFRKMRNMRNREVYVYEEDRRGSFLDEEGDSSGFVGKSYGCLIGDQIRNRSLPSTINKSPVIHSRLDALPPNRVLGHKRKLSDKFKNLIGKARRKEHSMLDLGGDMSEYVVGKPMETENVKHSIVHYGHPPTIHVASQSCRPFHQEAAYRPPVVITYPTLGVGVDTIPMASDHSEVAAAQEQDGQESDDEMDKNSFSENDKEESEESWGCV</sequence>
<dbReference type="RefSeq" id="XP_066086112.1">
    <property type="nucleotide sequence ID" value="XM_066230015.1"/>
</dbReference>
<dbReference type="GeneID" id="91105057"/>
<dbReference type="KEGG" id="ker:91105057"/>
<evidence type="ECO:0000256" key="1">
    <source>
        <dbReference type="SAM" id="MobiDB-lite"/>
    </source>
</evidence>
<feature type="compositionally biased region" description="Polar residues" evidence="1">
    <location>
        <begin position="1"/>
        <end position="26"/>
    </location>
</feature>
<reference evidence="2 3" key="1">
    <citation type="submission" date="2024-01" db="EMBL/GenBank/DDBJ databases">
        <title>Comparative genomics of Cryptococcus and Kwoniella reveals pathogenesis evolution and contrasting modes of karyotype evolution via chromosome fusion or intercentromeric recombination.</title>
        <authorList>
            <person name="Coelho M.A."/>
            <person name="David-Palma M."/>
            <person name="Shea T."/>
            <person name="Bowers K."/>
            <person name="McGinley-Smith S."/>
            <person name="Mohammad A.W."/>
            <person name="Gnirke A."/>
            <person name="Yurkov A.M."/>
            <person name="Nowrousian M."/>
            <person name="Sun S."/>
            <person name="Cuomo C.A."/>
            <person name="Heitman J."/>
        </authorList>
    </citation>
    <scope>NUCLEOTIDE SEQUENCE [LARGE SCALE GENOMIC DNA]</scope>
    <source>
        <strain evidence="2 3">PYCC6329</strain>
    </source>
</reference>